<keyword evidence="6" id="KW-0413">Isomerase</keyword>
<keyword evidence="3 10" id="KW-0378">Hydrolase</keyword>
<dbReference type="Gene3D" id="1.10.10.160">
    <property type="match status" value="1"/>
</dbReference>
<dbReference type="SUPFAM" id="SSF52540">
    <property type="entry name" value="P-loop containing nucleoside triphosphate hydrolases"/>
    <property type="match status" value="1"/>
</dbReference>
<comment type="catalytic activity">
    <reaction evidence="9">
        <text>ATP + H2O = ADP + phosphate + H(+)</text>
        <dbReference type="Rhea" id="RHEA:13065"/>
        <dbReference type="ChEBI" id="CHEBI:15377"/>
        <dbReference type="ChEBI" id="CHEBI:15378"/>
        <dbReference type="ChEBI" id="CHEBI:30616"/>
        <dbReference type="ChEBI" id="CHEBI:43474"/>
        <dbReference type="ChEBI" id="CHEBI:456216"/>
        <dbReference type="EC" id="5.6.2.4"/>
    </reaction>
</comment>
<dbReference type="Pfam" id="PF13361">
    <property type="entry name" value="UvrD_C"/>
    <property type="match status" value="1"/>
</dbReference>
<organism evidence="12 13">
    <name type="scientific">Chelativorans intermedius</name>
    <dbReference type="NCBI Taxonomy" id="515947"/>
    <lineage>
        <taxon>Bacteria</taxon>
        <taxon>Pseudomonadati</taxon>
        <taxon>Pseudomonadota</taxon>
        <taxon>Alphaproteobacteria</taxon>
        <taxon>Hyphomicrobiales</taxon>
        <taxon>Phyllobacteriaceae</taxon>
        <taxon>Chelativorans</taxon>
    </lineage>
</organism>
<evidence type="ECO:0000256" key="6">
    <source>
        <dbReference type="ARBA" id="ARBA00023235"/>
    </source>
</evidence>
<dbReference type="EMBL" id="JBHLXD010000032">
    <property type="protein sequence ID" value="MFC0209899.1"/>
    <property type="molecule type" value="Genomic_DNA"/>
</dbReference>
<evidence type="ECO:0000256" key="5">
    <source>
        <dbReference type="ARBA" id="ARBA00022840"/>
    </source>
</evidence>
<feature type="domain" description="UvrD-like helicase ATP-binding" evidence="11">
    <location>
        <begin position="5"/>
        <end position="283"/>
    </location>
</feature>
<evidence type="ECO:0000256" key="8">
    <source>
        <dbReference type="ARBA" id="ARBA00034808"/>
    </source>
</evidence>
<keyword evidence="2 10" id="KW-0547">Nucleotide-binding</keyword>
<evidence type="ECO:0000313" key="13">
    <source>
        <dbReference type="Proteomes" id="UP001589755"/>
    </source>
</evidence>
<evidence type="ECO:0000256" key="4">
    <source>
        <dbReference type="ARBA" id="ARBA00022806"/>
    </source>
</evidence>
<name>A0ABV6DBB0_9HYPH</name>
<evidence type="ECO:0000256" key="7">
    <source>
        <dbReference type="ARBA" id="ARBA00034617"/>
    </source>
</evidence>
<reference evidence="12 13" key="1">
    <citation type="submission" date="2024-09" db="EMBL/GenBank/DDBJ databases">
        <authorList>
            <person name="Sun Q."/>
            <person name="Mori K."/>
        </authorList>
    </citation>
    <scope>NUCLEOTIDE SEQUENCE [LARGE SCALE GENOMIC DNA]</scope>
    <source>
        <strain evidence="12 13">CCM 8543</strain>
    </source>
</reference>
<accession>A0ABV6DBB0</accession>
<evidence type="ECO:0000313" key="12">
    <source>
        <dbReference type="EMBL" id="MFC0209899.1"/>
    </source>
</evidence>
<gene>
    <name evidence="12" type="ORF">ACFFJ2_15965</name>
</gene>
<evidence type="ECO:0000256" key="2">
    <source>
        <dbReference type="ARBA" id="ARBA00022741"/>
    </source>
</evidence>
<comment type="caution">
    <text evidence="12">The sequence shown here is derived from an EMBL/GenBank/DDBJ whole genome shotgun (WGS) entry which is preliminary data.</text>
</comment>
<evidence type="ECO:0000256" key="1">
    <source>
        <dbReference type="ARBA" id="ARBA00009922"/>
    </source>
</evidence>
<dbReference type="Pfam" id="PF00580">
    <property type="entry name" value="UvrD-helicase"/>
    <property type="match status" value="1"/>
</dbReference>
<dbReference type="PANTHER" id="PTHR11070">
    <property type="entry name" value="UVRD / RECB / PCRA DNA HELICASE FAMILY MEMBER"/>
    <property type="match status" value="1"/>
</dbReference>
<feature type="binding site" evidence="10">
    <location>
        <begin position="26"/>
        <end position="33"/>
    </location>
    <ligand>
        <name>ATP</name>
        <dbReference type="ChEBI" id="CHEBI:30616"/>
    </ligand>
</feature>
<sequence length="582" mass="62913">MSRQSFKPTDQQRAIIGHGSSAFVRACPGAGKTRVLTERARDLFQNIPAGRGVAFLSFTQAAVFELETRLRQEGLLPAPVFPSFIGTFDSFVWQFLVAPFGVKGCETRPRLIADIAHLTVEPFNGAHPLPLSCFCPQSGKMFAHAAKRKGYDVSQKPAHQVQAYATAATRLREELRERGQLGFDEARAVALERVNDAALAGRIAAALAARFREVIVDEAQDCNPDDLTVISWLRRSGLPVKVVCDPHQSIYEFRGGVTDHLFSFADTFPADERKNLTGNFRSTPNICKAIAQLRPLSERGVPDDALGPLKDDTAPVKILSYAGKGVPASIGTAFCGLMQKAGIDVASAPIVAATKASGAAAAGQPRPAGGNHRTIRLAEAVTDFHFAAGFSDMKTAIECVHRILLELEGRLGERSYHQYLADNEIEPASWRSKVISILRALRFDPATHTDAKGWHTTAKELLARELTIADGHTIAQKLKWNVGLDAALAAVPAATAMPRTIHSVKGMEYPAVCVVTTASTLKSILDYLETGEPADRAEDARKLYVAASRAEKLLVIAAPKSQAERLKTHLCGQGAVVTVKEI</sequence>
<evidence type="ECO:0000256" key="3">
    <source>
        <dbReference type="ARBA" id="ARBA00022801"/>
    </source>
</evidence>
<dbReference type="InterPro" id="IPR000212">
    <property type="entry name" value="DNA_helicase_UvrD/REP"/>
</dbReference>
<evidence type="ECO:0000259" key="11">
    <source>
        <dbReference type="PROSITE" id="PS51198"/>
    </source>
</evidence>
<dbReference type="Proteomes" id="UP001589755">
    <property type="component" value="Unassembled WGS sequence"/>
</dbReference>
<proteinExistence type="inferred from homology"/>
<comment type="similarity">
    <text evidence="1">Belongs to the helicase family. UvrD subfamily.</text>
</comment>
<dbReference type="InterPro" id="IPR014017">
    <property type="entry name" value="DNA_helicase_UvrD-like_C"/>
</dbReference>
<dbReference type="InterPro" id="IPR013986">
    <property type="entry name" value="DExx_box_DNA_helicase_dom_sf"/>
</dbReference>
<keyword evidence="4 10" id="KW-0347">Helicase</keyword>
<evidence type="ECO:0000256" key="9">
    <source>
        <dbReference type="ARBA" id="ARBA00048988"/>
    </source>
</evidence>
<dbReference type="EC" id="5.6.2.4" evidence="8"/>
<dbReference type="PROSITE" id="PS51198">
    <property type="entry name" value="UVRD_HELICASE_ATP_BIND"/>
    <property type="match status" value="1"/>
</dbReference>
<evidence type="ECO:0000256" key="10">
    <source>
        <dbReference type="PROSITE-ProRule" id="PRU00560"/>
    </source>
</evidence>
<keyword evidence="5 10" id="KW-0067">ATP-binding</keyword>
<dbReference type="InterPro" id="IPR014016">
    <property type="entry name" value="UvrD-like_ATP-bd"/>
</dbReference>
<dbReference type="InterPro" id="IPR027417">
    <property type="entry name" value="P-loop_NTPase"/>
</dbReference>
<dbReference type="Gene3D" id="3.40.50.300">
    <property type="entry name" value="P-loop containing nucleotide triphosphate hydrolases"/>
    <property type="match status" value="2"/>
</dbReference>
<dbReference type="RefSeq" id="WP_261522505.1">
    <property type="nucleotide sequence ID" value="NZ_JAODNW010000029.1"/>
</dbReference>
<comment type="catalytic activity">
    <reaction evidence="7">
        <text>Couples ATP hydrolysis with the unwinding of duplex DNA by translocating in the 3'-5' direction.</text>
        <dbReference type="EC" id="5.6.2.4"/>
    </reaction>
</comment>
<protein>
    <recommendedName>
        <fullName evidence="8">DNA 3'-5' helicase</fullName>
        <ecNumber evidence="8">5.6.2.4</ecNumber>
    </recommendedName>
</protein>
<keyword evidence="13" id="KW-1185">Reference proteome</keyword>